<organism evidence="2 3">
    <name type="scientific">Populus alba x Populus x berolinensis</name>
    <dbReference type="NCBI Taxonomy" id="444605"/>
    <lineage>
        <taxon>Eukaryota</taxon>
        <taxon>Viridiplantae</taxon>
        <taxon>Streptophyta</taxon>
        <taxon>Embryophyta</taxon>
        <taxon>Tracheophyta</taxon>
        <taxon>Spermatophyta</taxon>
        <taxon>Magnoliopsida</taxon>
        <taxon>eudicotyledons</taxon>
        <taxon>Gunneridae</taxon>
        <taxon>Pentapetalae</taxon>
        <taxon>rosids</taxon>
        <taxon>fabids</taxon>
        <taxon>Malpighiales</taxon>
        <taxon>Salicaceae</taxon>
        <taxon>Saliceae</taxon>
        <taxon>Populus</taxon>
    </lineage>
</organism>
<keyword evidence="3" id="KW-1185">Reference proteome</keyword>
<keyword evidence="1" id="KW-1133">Transmembrane helix</keyword>
<dbReference type="EMBL" id="JAQIZT010000012">
    <property type="protein sequence ID" value="KAJ6976388.1"/>
    <property type="molecule type" value="Genomic_DNA"/>
</dbReference>
<evidence type="ECO:0000256" key="1">
    <source>
        <dbReference type="SAM" id="Phobius"/>
    </source>
</evidence>
<evidence type="ECO:0000313" key="2">
    <source>
        <dbReference type="EMBL" id="KAJ6976388.1"/>
    </source>
</evidence>
<reference evidence="2" key="1">
    <citation type="journal article" date="2023" name="Mol. Ecol. Resour.">
        <title>Chromosome-level genome assembly of a triploid poplar Populus alba 'Berolinensis'.</title>
        <authorList>
            <person name="Chen S."/>
            <person name="Yu Y."/>
            <person name="Wang X."/>
            <person name="Wang S."/>
            <person name="Zhang T."/>
            <person name="Zhou Y."/>
            <person name="He R."/>
            <person name="Meng N."/>
            <person name="Wang Y."/>
            <person name="Liu W."/>
            <person name="Liu Z."/>
            <person name="Liu J."/>
            <person name="Guo Q."/>
            <person name="Huang H."/>
            <person name="Sederoff R.R."/>
            <person name="Wang G."/>
            <person name="Qu G."/>
            <person name="Chen S."/>
        </authorList>
    </citation>
    <scope>NUCLEOTIDE SEQUENCE</scope>
    <source>
        <strain evidence="2">SC-2020</strain>
    </source>
</reference>
<comment type="caution">
    <text evidence="2">The sequence shown here is derived from an EMBL/GenBank/DDBJ whole genome shotgun (WGS) entry which is preliminary data.</text>
</comment>
<keyword evidence="1" id="KW-0812">Transmembrane</keyword>
<dbReference type="Proteomes" id="UP001164929">
    <property type="component" value="Chromosome 12"/>
</dbReference>
<feature type="transmembrane region" description="Helical" evidence="1">
    <location>
        <begin position="12"/>
        <end position="30"/>
    </location>
</feature>
<feature type="transmembrane region" description="Helical" evidence="1">
    <location>
        <begin position="50"/>
        <end position="67"/>
    </location>
</feature>
<dbReference type="PANTHER" id="PTHR12459">
    <property type="entry name" value="TRANSMEMBRANE PROTEIN 135-RELATED"/>
    <property type="match status" value="1"/>
</dbReference>
<name>A0AAD6Q471_9ROSI</name>
<evidence type="ECO:0000313" key="3">
    <source>
        <dbReference type="Proteomes" id="UP001164929"/>
    </source>
</evidence>
<sequence length="201" mass="23442">MLMQHQLHSGKHFHFTFSLTFVPYVVLHLQKFMDAPAHTSWFALRDAVHSTTFLSAFVGIFQGVICLHRKVATRDHKLVEYLPFLYYWRKNLGRAELALYVSSTGWRFTVVALFCACMGGVMYYLEHEPDTMAPFLRVLIRRLLASRISNPVLPSNRVPSYTYLQTLDAIRSQNHRKAERMKPRLLRNIILNPFQGCNLLR</sequence>
<dbReference type="InterPro" id="IPR026749">
    <property type="entry name" value="Tmem135"/>
</dbReference>
<accession>A0AAD6Q471</accession>
<proteinExistence type="predicted"/>
<keyword evidence="1" id="KW-0472">Membrane</keyword>
<protein>
    <submittedName>
        <fullName evidence="2">Uncharacterized protein</fullName>
    </submittedName>
</protein>
<dbReference type="AlphaFoldDB" id="A0AAD6Q471"/>
<dbReference type="PANTHER" id="PTHR12459:SF6">
    <property type="entry name" value="GB|AAD46013.1"/>
    <property type="match status" value="1"/>
</dbReference>
<gene>
    <name evidence="2" type="ORF">NC653_028497</name>
</gene>
<feature type="transmembrane region" description="Helical" evidence="1">
    <location>
        <begin position="97"/>
        <end position="125"/>
    </location>
</feature>